<dbReference type="GO" id="GO:0006782">
    <property type="term" value="P:protoporphyrinogen IX biosynthetic process"/>
    <property type="evidence" value="ECO:0007669"/>
    <property type="project" value="UniProtKB-UniRule"/>
</dbReference>
<keyword evidence="12" id="KW-1185">Reference proteome</keyword>
<proteinExistence type="inferred from homology"/>
<evidence type="ECO:0000256" key="5">
    <source>
        <dbReference type="ARBA" id="ARBA00023244"/>
    </source>
</evidence>
<evidence type="ECO:0000259" key="10">
    <source>
        <dbReference type="Pfam" id="PF02602"/>
    </source>
</evidence>
<comment type="pathway">
    <text evidence="1 9">Porphyrin-containing compound metabolism; protoporphyrin-IX biosynthesis; coproporphyrinogen-III from 5-aminolevulinate: step 3/4.</text>
</comment>
<gene>
    <name evidence="11" type="ORF">B4915_01825</name>
</gene>
<evidence type="ECO:0000256" key="1">
    <source>
        <dbReference type="ARBA" id="ARBA00004772"/>
    </source>
</evidence>
<evidence type="ECO:0000256" key="7">
    <source>
        <dbReference type="ARBA" id="ARBA00040167"/>
    </source>
</evidence>
<dbReference type="CDD" id="cd06578">
    <property type="entry name" value="HemD"/>
    <property type="match status" value="1"/>
</dbReference>
<dbReference type="PANTHER" id="PTHR38042">
    <property type="entry name" value="UROPORPHYRINOGEN-III SYNTHASE, CHLOROPLASTIC"/>
    <property type="match status" value="1"/>
</dbReference>
<organism evidence="11 12">
    <name type="scientific">Leucobacter massiliensis</name>
    <dbReference type="NCBI Taxonomy" id="1686285"/>
    <lineage>
        <taxon>Bacteria</taxon>
        <taxon>Bacillati</taxon>
        <taxon>Actinomycetota</taxon>
        <taxon>Actinomycetes</taxon>
        <taxon>Micrococcales</taxon>
        <taxon>Microbacteriaceae</taxon>
        <taxon>Leucobacter</taxon>
    </lineage>
</organism>
<dbReference type="EC" id="4.2.1.75" evidence="3 9"/>
<dbReference type="GO" id="GO:0006780">
    <property type="term" value="P:uroporphyrinogen III biosynthetic process"/>
    <property type="evidence" value="ECO:0007669"/>
    <property type="project" value="UniProtKB-UniRule"/>
</dbReference>
<feature type="domain" description="Tetrapyrrole biosynthesis uroporphyrinogen III synthase" evidence="10">
    <location>
        <begin position="26"/>
        <end position="237"/>
    </location>
</feature>
<dbReference type="Pfam" id="PF02602">
    <property type="entry name" value="HEM4"/>
    <property type="match status" value="1"/>
</dbReference>
<comment type="catalytic activity">
    <reaction evidence="8 9">
        <text>hydroxymethylbilane = uroporphyrinogen III + H2O</text>
        <dbReference type="Rhea" id="RHEA:18965"/>
        <dbReference type="ChEBI" id="CHEBI:15377"/>
        <dbReference type="ChEBI" id="CHEBI:57308"/>
        <dbReference type="ChEBI" id="CHEBI:57845"/>
        <dbReference type="EC" id="4.2.1.75"/>
    </reaction>
</comment>
<dbReference type="OrthoDB" id="9815856at2"/>
<dbReference type="InterPro" id="IPR039793">
    <property type="entry name" value="UROS/Hem4"/>
</dbReference>
<dbReference type="SUPFAM" id="SSF69618">
    <property type="entry name" value="HemD-like"/>
    <property type="match status" value="1"/>
</dbReference>
<dbReference type="InterPro" id="IPR003754">
    <property type="entry name" value="4pyrrol_synth_uPrphyn_synth"/>
</dbReference>
<comment type="similarity">
    <text evidence="2 9">Belongs to the uroporphyrinogen-III synthase family.</text>
</comment>
<dbReference type="AlphaFoldDB" id="A0A2S9QS64"/>
<comment type="caution">
    <text evidence="11">The sequence shown here is derived from an EMBL/GenBank/DDBJ whole genome shotgun (WGS) entry which is preliminary data.</text>
</comment>
<sequence length="263" mass="28370">MSAEAKPLSGLRVLVPRGGTWGDLVSKALRRQGAHTVIAPLVDFAHTSEEEKLVEALKQLEAGHFDWMTATSSTVADVLTHHNAVIPPETRVAVVGEATAVAFRDAGYHVTRTPERENSTHALLEEWEEIDRGERLRVLTLRSDVAVPVLTQGLIGRGHDVTQVLAFRTVGVPASVHIREDIDSGRINALLVASAKIAEQVAEQFPRLPADTLVACVGDNAVEAAAVLGLPVEADEPSHPLHPQKRALIETVESVIDQSDMLD</sequence>
<reference evidence="11 12" key="1">
    <citation type="journal article" date="2017" name="New Microbes New Infect">
        <title>Genome sequence of 'Leucobacter massiliensis' sp. nov. isolated from human pharynx after travel to the 2014 Hajj.</title>
        <authorList>
            <person name="Leangapichart T."/>
            <person name="Gautret P."/>
            <person name="Nguyen T.T."/>
            <person name="Armstrong N."/>
            <person name="Rolain J.M."/>
        </authorList>
    </citation>
    <scope>NUCLEOTIDE SEQUENCE [LARGE SCALE GENOMIC DNA]</scope>
    <source>
        <strain evidence="11 12">122RC15</strain>
    </source>
</reference>
<evidence type="ECO:0000256" key="8">
    <source>
        <dbReference type="ARBA" id="ARBA00048617"/>
    </source>
</evidence>
<accession>A0A2S9QS64</accession>
<name>A0A2S9QS64_9MICO</name>
<evidence type="ECO:0000256" key="3">
    <source>
        <dbReference type="ARBA" id="ARBA00013109"/>
    </source>
</evidence>
<dbReference type="UniPathway" id="UPA00251">
    <property type="reaction ID" value="UER00320"/>
</dbReference>
<dbReference type="PANTHER" id="PTHR38042:SF1">
    <property type="entry name" value="UROPORPHYRINOGEN-III SYNTHASE, CHLOROPLASTIC"/>
    <property type="match status" value="1"/>
</dbReference>
<evidence type="ECO:0000313" key="12">
    <source>
        <dbReference type="Proteomes" id="UP000238650"/>
    </source>
</evidence>
<evidence type="ECO:0000256" key="4">
    <source>
        <dbReference type="ARBA" id="ARBA00023239"/>
    </source>
</evidence>
<evidence type="ECO:0000313" key="11">
    <source>
        <dbReference type="EMBL" id="PRI12431.1"/>
    </source>
</evidence>
<evidence type="ECO:0000256" key="2">
    <source>
        <dbReference type="ARBA" id="ARBA00008133"/>
    </source>
</evidence>
<dbReference type="InterPro" id="IPR036108">
    <property type="entry name" value="4pyrrol_syn_uPrphyn_synt_sf"/>
</dbReference>
<comment type="function">
    <text evidence="6 9">Catalyzes cyclization of the linear tetrapyrrole, hydroxymethylbilane, to the macrocyclic uroporphyrinogen III.</text>
</comment>
<evidence type="ECO:0000256" key="9">
    <source>
        <dbReference type="RuleBase" id="RU366031"/>
    </source>
</evidence>
<dbReference type="Gene3D" id="3.40.50.10090">
    <property type="match status" value="2"/>
</dbReference>
<keyword evidence="4 9" id="KW-0456">Lyase</keyword>
<protein>
    <recommendedName>
        <fullName evidence="7 9">Uroporphyrinogen-III synthase</fullName>
        <ecNumber evidence="3 9">4.2.1.75</ecNumber>
    </recommendedName>
</protein>
<dbReference type="EMBL" id="MWZD01000012">
    <property type="protein sequence ID" value="PRI12431.1"/>
    <property type="molecule type" value="Genomic_DNA"/>
</dbReference>
<dbReference type="Proteomes" id="UP000238650">
    <property type="component" value="Unassembled WGS sequence"/>
</dbReference>
<dbReference type="GO" id="GO:0004852">
    <property type="term" value="F:uroporphyrinogen-III synthase activity"/>
    <property type="evidence" value="ECO:0007669"/>
    <property type="project" value="UniProtKB-UniRule"/>
</dbReference>
<keyword evidence="5 9" id="KW-0627">Porphyrin biosynthesis</keyword>
<evidence type="ECO:0000256" key="6">
    <source>
        <dbReference type="ARBA" id="ARBA00037589"/>
    </source>
</evidence>